<evidence type="ECO:0000256" key="6">
    <source>
        <dbReference type="ARBA" id="ARBA00022679"/>
    </source>
</evidence>
<name>A0A0D5Y2K6_9PSED</name>
<evidence type="ECO:0000256" key="10">
    <source>
        <dbReference type="ARBA" id="ARBA00023027"/>
    </source>
</evidence>
<dbReference type="Gene3D" id="3.40.50.620">
    <property type="entry name" value="HUPs"/>
    <property type="match status" value="1"/>
</dbReference>
<keyword evidence="6 16" id="KW-0808">Transferase</keyword>
<evidence type="ECO:0000256" key="12">
    <source>
        <dbReference type="ARBA" id="ARBA00033140"/>
    </source>
</evidence>
<evidence type="ECO:0000256" key="2">
    <source>
        <dbReference type="ARBA" id="ARBA00005019"/>
    </source>
</evidence>
<dbReference type="EMBL" id="CP011110">
    <property type="protein sequence ID" value="AKA25189.1"/>
    <property type="molecule type" value="Genomic_DNA"/>
</dbReference>
<evidence type="ECO:0000256" key="1">
    <source>
        <dbReference type="ARBA" id="ARBA00002324"/>
    </source>
</evidence>
<comment type="pathway">
    <text evidence="2">Cofactor biosynthesis; NAD(+) biosynthesis; deamido-NAD(+) from nicotinate D-ribonucleotide: step 1/1.</text>
</comment>
<evidence type="ECO:0000256" key="8">
    <source>
        <dbReference type="ARBA" id="ARBA00022741"/>
    </source>
</evidence>
<dbReference type="AlphaFoldDB" id="A0A0D5Y2K6"/>
<keyword evidence="9" id="KW-0067">ATP-binding</keyword>
<dbReference type="GO" id="GO:0005524">
    <property type="term" value="F:ATP binding"/>
    <property type="evidence" value="ECO:0007669"/>
    <property type="project" value="UniProtKB-KW"/>
</dbReference>
<feature type="domain" description="Cytidyltransferase-like" evidence="15">
    <location>
        <begin position="6"/>
        <end position="136"/>
    </location>
</feature>
<dbReference type="Proteomes" id="UP000032748">
    <property type="component" value="Chromosome"/>
</dbReference>
<dbReference type="PATRIC" id="fig|587753.10.peg.3725"/>
<reference evidence="16 17" key="1">
    <citation type="journal article" date="2015" name="Mol. Plant Microbe Interact.">
        <title>Comparative Genomic Analysis of Pseudomonas chlororaphis PCL1606 Reveals New Insight into Antifungal Compounds Involved in Biocontrol.</title>
        <authorList>
            <person name="Calderon C.E."/>
            <person name="Ramos C."/>
            <person name="de Vicente A."/>
            <person name="Cazorla F.M."/>
        </authorList>
    </citation>
    <scope>NUCLEOTIDE SEQUENCE [LARGE SCALE GENOMIC DNA]</scope>
    <source>
        <strain evidence="16 17">PCL1606</strain>
    </source>
</reference>
<evidence type="ECO:0000256" key="14">
    <source>
        <dbReference type="ARBA" id="ARBA00048721"/>
    </source>
</evidence>
<evidence type="ECO:0000313" key="17">
    <source>
        <dbReference type="Proteomes" id="UP000032748"/>
    </source>
</evidence>
<evidence type="ECO:0000256" key="4">
    <source>
        <dbReference type="ARBA" id="ARBA00012389"/>
    </source>
</evidence>
<evidence type="ECO:0000256" key="3">
    <source>
        <dbReference type="ARBA" id="ARBA00009014"/>
    </source>
</evidence>
<dbReference type="InterPro" id="IPR014729">
    <property type="entry name" value="Rossmann-like_a/b/a_fold"/>
</dbReference>
<keyword evidence="7" id="KW-0548">Nucleotidyltransferase</keyword>
<dbReference type="RefSeq" id="WP_045884032.1">
    <property type="nucleotide sequence ID" value="NZ_CP011110.1"/>
</dbReference>
<protein>
    <recommendedName>
        <fullName evidence="4">nicotinate-nucleotide adenylyltransferase</fullName>
        <ecNumber evidence="4">2.7.7.18</ecNumber>
    </recommendedName>
    <alternativeName>
        <fullName evidence="13">Deamido-NAD(+) diphosphorylase</fullName>
    </alternativeName>
    <alternativeName>
        <fullName evidence="12">Deamido-NAD(+) pyrophosphorylase</fullName>
    </alternativeName>
    <alternativeName>
        <fullName evidence="11">Nicotinate mononucleotide adenylyltransferase</fullName>
    </alternativeName>
</protein>
<dbReference type="EC" id="2.7.7.18" evidence="4"/>
<organism evidence="16 17">
    <name type="scientific">Pseudomonas chlororaphis</name>
    <dbReference type="NCBI Taxonomy" id="587753"/>
    <lineage>
        <taxon>Bacteria</taxon>
        <taxon>Pseudomonadati</taxon>
        <taxon>Pseudomonadota</taxon>
        <taxon>Gammaproteobacteria</taxon>
        <taxon>Pseudomonadales</taxon>
        <taxon>Pseudomonadaceae</taxon>
        <taxon>Pseudomonas</taxon>
    </lineage>
</organism>
<dbReference type="PANTHER" id="PTHR39321:SF3">
    <property type="entry name" value="PHOSPHOPANTETHEINE ADENYLYLTRANSFERASE"/>
    <property type="match status" value="1"/>
</dbReference>
<dbReference type="InterPro" id="IPR005248">
    <property type="entry name" value="NadD/NMNAT"/>
</dbReference>
<keyword evidence="8" id="KW-0547">Nucleotide-binding</keyword>
<dbReference type="KEGG" id="pcz:PCL1606_37380"/>
<evidence type="ECO:0000256" key="11">
    <source>
        <dbReference type="ARBA" id="ARBA00031253"/>
    </source>
</evidence>
<comment type="similarity">
    <text evidence="3">Belongs to the NadD family.</text>
</comment>
<evidence type="ECO:0000259" key="15">
    <source>
        <dbReference type="Pfam" id="PF01467"/>
    </source>
</evidence>
<keyword evidence="5" id="KW-0662">Pyridine nucleotide biosynthesis</keyword>
<dbReference type="Pfam" id="PF01467">
    <property type="entry name" value="CTP_transf_like"/>
    <property type="match status" value="1"/>
</dbReference>
<evidence type="ECO:0000256" key="13">
    <source>
        <dbReference type="ARBA" id="ARBA00033353"/>
    </source>
</evidence>
<comment type="function">
    <text evidence="1">Catalyzes the reversible adenylation of nicotinate mononucleotide (NaMN) to nicotinic acid adenine dinucleotide (NaAD).</text>
</comment>
<dbReference type="OrthoDB" id="5295945at2"/>
<comment type="catalytic activity">
    <reaction evidence="14">
        <text>nicotinate beta-D-ribonucleotide + ATP + H(+) = deamido-NAD(+) + diphosphate</text>
        <dbReference type="Rhea" id="RHEA:22860"/>
        <dbReference type="ChEBI" id="CHEBI:15378"/>
        <dbReference type="ChEBI" id="CHEBI:30616"/>
        <dbReference type="ChEBI" id="CHEBI:33019"/>
        <dbReference type="ChEBI" id="CHEBI:57502"/>
        <dbReference type="ChEBI" id="CHEBI:58437"/>
        <dbReference type="EC" id="2.7.7.18"/>
    </reaction>
</comment>
<gene>
    <name evidence="16" type="ORF">PCL1606_37380</name>
</gene>
<evidence type="ECO:0000313" key="16">
    <source>
        <dbReference type="EMBL" id="AKA25189.1"/>
    </source>
</evidence>
<dbReference type="InterPro" id="IPR004821">
    <property type="entry name" value="Cyt_trans-like"/>
</dbReference>
<dbReference type="GO" id="GO:0004515">
    <property type="term" value="F:nicotinate-nucleotide adenylyltransferase activity"/>
    <property type="evidence" value="ECO:0007669"/>
    <property type="project" value="UniProtKB-EC"/>
</dbReference>
<evidence type="ECO:0000256" key="7">
    <source>
        <dbReference type="ARBA" id="ARBA00022695"/>
    </source>
</evidence>
<dbReference type="NCBIfam" id="TIGR00125">
    <property type="entry name" value="cyt_tran_rel"/>
    <property type="match status" value="1"/>
</dbReference>
<dbReference type="GO" id="GO:0009435">
    <property type="term" value="P:NAD+ biosynthetic process"/>
    <property type="evidence" value="ECO:0007669"/>
    <property type="project" value="InterPro"/>
</dbReference>
<dbReference type="SUPFAM" id="SSF52374">
    <property type="entry name" value="Nucleotidylyl transferase"/>
    <property type="match status" value="1"/>
</dbReference>
<dbReference type="PANTHER" id="PTHR39321">
    <property type="entry name" value="NICOTINATE-NUCLEOTIDE ADENYLYLTRANSFERASE-RELATED"/>
    <property type="match status" value="1"/>
</dbReference>
<evidence type="ECO:0000256" key="5">
    <source>
        <dbReference type="ARBA" id="ARBA00022642"/>
    </source>
</evidence>
<evidence type="ECO:0000256" key="9">
    <source>
        <dbReference type="ARBA" id="ARBA00022840"/>
    </source>
</evidence>
<accession>A0A0D5Y2K6</accession>
<proteinExistence type="inferred from homology"/>
<sequence length="181" mass="20085">MFELALYGGAFNPPHAGHARVMLEAARHARRVLVVPSFRHPDGKRMADFEQRVSWLQAITRHLQAQSPAELAVSRVEQALALADPAPVYSYTLLQRLADDLALDGKRIALVVGEDVARQLPGFHRGAELLRRFSILRIEEQPGVRSTVLRQCLARGETPPSHWLAPGMNPLNYGLYAVHGS</sequence>
<keyword evidence="10" id="KW-0520">NAD</keyword>